<feature type="repeat" description="Cell wall-binding" evidence="2">
    <location>
        <begin position="1066"/>
        <end position="1085"/>
    </location>
</feature>
<evidence type="ECO:0000313" key="4">
    <source>
        <dbReference type="Proteomes" id="UP000253792"/>
    </source>
</evidence>
<feature type="repeat" description="Cell wall-binding" evidence="2">
    <location>
        <begin position="1106"/>
        <end position="1125"/>
    </location>
</feature>
<sequence length="1245" mass="134039">MGKRFQSRPPSRAVRLGLSAVLAIGLMPWGGVAVAAEGEGGLADAAASSFASVSGFYGWTSPHYSFDENGYPLYDENGNPIQELYSVDIRDADLSGDTLVVPKTFDMETSQGNSENITPKNLGIAGDERDGNALVSVKHLILEDSSNLDSLYVRGMPSLESIEVRNANHLTQLIVSECANLSSLDIPVDSIRGLGLVKCPKLNYESVLAKCCNTLTNLSLAFCSGALNFDGSSFPNLERCSFNSLDLQSYDFLPCSKLESLNLYSCGLDFVDLSKIPQSVTSFSCQGNRIADTTPIVERFGDGAKVDGQFSNMSAEPNWGIHVIDDECANGYLMPGASVAFDTADTYLPTIDKRGWLSEDRVARNALSNYSVESSDPSVVSCKLDENGSESGIGGRLVLDAVASGTATIKVHYSFQGRYRTYEDDQVVDVVVSAEENPIASIESADSLSFNAVTDCAICKAGGVDHVEQLGTQAYVLVRGADSAHAFTLGQDVRVSSSDESVVSAYLSRNQFSANANLEVCVGDPGDAVLTLTAYKDGNPTGVEKKIAVHVGEQVNPTLVVQPEATIYMEKNITKGASIVARPNSSGTYLSSYEANGAIEALKRQHVQFDYGVTSSGYPDYVPYVTATSDNPEVATIKDGYLSERSAGVANITISDIWGNQGTCKVTVVDRDDIGAKLSLTQDELTVEQGKQLDMSKYIAGLDKLTESERSALQPLVFKTGNTGVAVFKSADGTEGLNNQDVLQMLARGVGDTTVTLCYPTSARYGSYVQDVNNWEVKELGSMTIHVIEPKPDERQSVEAPSAPQGLAYTGAEQVGIKDSDFYTVENGSATNAGSYAAKLSLKDKEHCVWASTGTSDDLTVDWCIEPASISEVKVSGIDEAYAYTGKAISPNVKCMFNGKELKRGMDYVLTLSDNVKVGTAKVSIAGKGNFSGTQDKTFTIEKNPAKWMSDSRGWWYSNGDDTYPSSCWKEIDGSFYYFDASGYMKTGWVSDGGKWYYCNGSGAMQTGWQVIGGAWYWFDVDGEMATGWRIVDGAYYLFAGSGAMQTGWQQSGGAWYYLASSGAMATGWQAIGGAWYWFADSGAMATGWSRIGGTYYLFAGSGAMLTGWQQSGGAWYYLAGSGAMQTGWLQLGSTWYWFDASGAMATGWRSIGGTYYFFDGSGAMATNRWVGDYYVTGSGAMATNQWVGGYYVGADGQWQYVYWTPGGGSYHRTTGCPTLSKSTTILHGTWYDAGNRSMCKVCWH</sequence>
<feature type="repeat" description="Cell wall-binding" evidence="2">
    <location>
        <begin position="986"/>
        <end position="1005"/>
    </location>
</feature>
<keyword evidence="4" id="KW-1185">Reference proteome</keyword>
<dbReference type="PROSITE" id="PS51170">
    <property type="entry name" value="CW"/>
    <property type="match status" value="8"/>
</dbReference>
<protein>
    <submittedName>
        <fullName evidence="3">Uncharacterized protein</fullName>
    </submittedName>
</protein>
<dbReference type="InterPro" id="IPR018337">
    <property type="entry name" value="Cell_wall/Cho-bd_repeat"/>
</dbReference>
<evidence type="ECO:0000256" key="2">
    <source>
        <dbReference type="PROSITE-ProRule" id="PRU00591"/>
    </source>
</evidence>
<name>A0A369L993_9ACTN</name>
<gene>
    <name evidence="3" type="ORF">C1880_07845</name>
</gene>
<dbReference type="Proteomes" id="UP000253792">
    <property type="component" value="Unassembled WGS sequence"/>
</dbReference>
<dbReference type="EMBL" id="PPTP01000007">
    <property type="protein sequence ID" value="RDB54756.1"/>
    <property type="molecule type" value="Genomic_DNA"/>
</dbReference>
<dbReference type="OrthoDB" id="514320at2"/>
<dbReference type="Pfam" id="PF19085">
    <property type="entry name" value="Choline_bind_2"/>
    <property type="match status" value="1"/>
</dbReference>
<reference evidence="3 4" key="1">
    <citation type="journal article" date="2018" name="Elife">
        <title>Discovery and characterization of a prevalent human gut bacterial enzyme sufficient for the inactivation of a family of plant toxins.</title>
        <authorList>
            <person name="Koppel N."/>
            <person name="Bisanz J.E."/>
            <person name="Pandelia M.E."/>
            <person name="Turnbaugh P.J."/>
            <person name="Balskus E.P."/>
        </authorList>
    </citation>
    <scope>NUCLEOTIDE SEQUENCE [LARGE SCALE GENOMIC DNA]</scope>
    <source>
        <strain evidence="4">anaerobia AP69FAA</strain>
    </source>
</reference>
<feature type="repeat" description="Cell wall-binding" evidence="2">
    <location>
        <begin position="1046"/>
        <end position="1065"/>
    </location>
</feature>
<organism evidence="3 4">
    <name type="scientific">Senegalimassilia anaerobia</name>
    <dbReference type="NCBI Taxonomy" id="1473216"/>
    <lineage>
        <taxon>Bacteria</taxon>
        <taxon>Bacillati</taxon>
        <taxon>Actinomycetota</taxon>
        <taxon>Coriobacteriia</taxon>
        <taxon>Coriobacteriales</taxon>
        <taxon>Coriobacteriaceae</taxon>
        <taxon>Senegalimassilia</taxon>
    </lineage>
</organism>
<dbReference type="STRING" id="1034345.GCA_000236865_01597"/>
<feature type="repeat" description="Cell wall-binding" evidence="2">
    <location>
        <begin position="966"/>
        <end position="985"/>
    </location>
</feature>
<dbReference type="Pfam" id="PF01473">
    <property type="entry name" value="Choline_bind_1"/>
    <property type="match status" value="2"/>
</dbReference>
<dbReference type="InterPro" id="IPR032675">
    <property type="entry name" value="LRR_dom_sf"/>
</dbReference>
<comment type="caution">
    <text evidence="3">The sequence shown here is derived from an EMBL/GenBank/DDBJ whole genome shotgun (WGS) entry which is preliminary data.</text>
</comment>
<evidence type="ECO:0000256" key="1">
    <source>
        <dbReference type="ARBA" id="ARBA00022737"/>
    </source>
</evidence>
<feature type="repeat" description="Cell wall-binding" evidence="2">
    <location>
        <begin position="1146"/>
        <end position="1165"/>
    </location>
</feature>
<feature type="repeat" description="Cell wall-binding" evidence="2">
    <location>
        <begin position="1126"/>
        <end position="1145"/>
    </location>
</feature>
<accession>A0A369L993</accession>
<dbReference type="AlphaFoldDB" id="A0A369L993"/>
<dbReference type="SUPFAM" id="SSF69360">
    <property type="entry name" value="Cell wall binding repeat"/>
    <property type="match status" value="2"/>
</dbReference>
<proteinExistence type="predicted"/>
<evidence type="ECO:0000313" key="3">
    <source>
        <dbReference type="EMBL" id="RDB54756.1"/>
    </source>
</evidence>
<dbReference type="SUPFAM" id="SSF52058">
    <property type="entry name" value="L domain-like"/>
    <property type="match status" value="1"/>
</dbReference>
<dbReference type="Gene3D" id="2.10.270.10">
    <property type="entry name" value="Cholin Binding"/>
    <property type="match status" value="2"/>
</dbReference>
<keyword evidence="1" id="KW-0677">Repeat</keyword>
<feature type="repeat" description="Cell wall-binding" evidence="2">
    <location>
        <begin position="1006"/>
        <end position="1025"/>
    </location>
</feature>
<dbReference type="Gene3D" id="2.10.270.20">
    <property type="match status" value="1"/>
</dbReference>
<dbReference type="Gene3D" id="3.80.10.10">
    <property type="entry name" value="Ribonuclease Inhibitor"/>
    <property type="match status" value="1"/>
</dbReference>
<dbReference type="Pfam" id="PF19127">
    <property type="entry name" value="Choline_bind_3"/>
    <property type="match status" value="3"/>
</dbReference>